<dbReference type="InterPro" id="IPR007220">
    <property type="entry name" value="ORC2"/>
</dbReference>
<evidence type="ECO:0000313" key="4">
    <source>
        <dbReference type="EMBL" id="KAK9041288.1"/>
    </source>
</evidence>
<name>A0ABR2TVQ7_9ROSI</name>
<dbReference type="Pfam" id="PF24882">
    <property type="entry name" value="WHD_ORC2"/>
    <property type="match status" value="1"/>
</dbReference>
<dbReference type="Proteomes" id="UP001396334">
    <property type="component" value="Unassembled WGS sequence"/>
</dbReference>
<keyword evidence="2" id="KW-0472">Membrane</keyword>
<evidence type="ECO:0000256" key="1">
    <source>
        <dbReference type="SAM" id="MobiDB-lite"/>
    </source>
</evidence>
<accession>A0ABR2TVQ7</accession>
<dbReference type="Gene3D" id="3.20.20.190">
    <property type="entry name" value="Phosphatidylinositol (PI) phosphodiesterase"/>
    <property type="match status" value="1"/>
</dbReference>
<proteinExistence type="predicted"/>
<keyword evidence="2" id="KW-1133">Transmembrane helix</keyword>
<dbReference type="InterPro" id="IPR017946">
    <property type="entry name" value="PLC-like_Pdiesterase_TIM-brl"/>
</dbReference>
<evidence type="ECO:0000313" key="5">
    <source>
        <dbReference type="Proteomes" id="UP001396334"/>
    </source>
</evidence>
<dbReference type="SUPFAM" id="SSF51695">
    <property type="entry name" value="PLC-like phosphodiesterases"/>
    <property type="match status" value="1"/>
</dbReference>
<dbReference type="PANTHER" id="PTHR14052">
    <property type="entry name" value="ORIGIN RECOGNITION COMPLEX SUBUNIT 2"/>
    <property type="match status" value="1"/>
</dbReference>
<keyword evidence="2" id="KW-0812">Transmembrane</keyword>
<evidence type="ECO:0000256" key="2">
    <source>
        <dbReference type="SAM" id="Phobius"/>
    </source>
</evidence>
<dbReference type="PANTHER" id="PTHR14052:SF0">
    <property type="entry name" value="ORIGIN RECOGNITION COMPLEX SUBUNIT 2"/>
    <property type="match status" value="1"/>
</dbReference>
<organism evidence="4 5">
    <name type="scientific">Hibiscus sabdariffa</name>
    <name type="common">roselle</name>
    <dbReference type="NCBI Taxonomy" id="183260"/>
    <lineage>
        <taxon>Eukaryota</taxon>
        <taxon>Viridiplantae</taxon>
        <taxon>Streptophyta</taxon>
        <taxon>Embryophyta</taxon>
        <taxon>Tracheophyta</taxon>
        <taxon>Spermatophyta</taxon>
        <taxon>Magnoliopsida</taxon>
        <taxon>eudicotyledons</taxon>
        <taxon>Gunneridae</taxon>
        <taxon>Pentapetalae</taxon>
        <taxon>rosids</taxon>
        <taxon>malvids</taxon>
        <taxon>Malvales</taxon>
        <taxon>Malvaceae</taxon>
        <taxon>Malvoideae</taxon>
        <taxon>Hibiscus</taxon>
    </lineage>
</organism>
<feature type="compositionally biased region" description="Low complexity" evidence="1">
    <location>
        <begin position="241"/>
        <end position="259"/>
    </location>
</feature>
<gene>
    <name evidence="4" type="ORF">V6N11_016397</name>
</gene>
<keyword evidence="5" id="KW-1185">Reference proteome</keyword>
<feature type="region of interest" description="Disordered" evidence="1">
    <location>
        <begin position="234"/>
        <end position="260"/>
    </location>
</feature>
<reference evidence="4 5" key="1">
    <citation type="journal article" date="2024" name="G3 (Bethesda)">
        <title>Genome assembly of Hibiscus sabdariffa L. provides insights into metabolisms of medicinal natural products.</title>
        <authorList>
            <person name="Kim T."/>
        </authorList>
    </citation>
    <scope>NUCLEOTIDE SEQUENCE [LARGE SCALE GENOMIC DNA]</scope>
    <source>
        <strain evidence="4">TK-2024</strain>
        <tissue evidence="4">Old leaves</tissue>
    </source>
</reference>
<dbReference type="EMBL" id="JBBPBN010000004">
    <property type="protein sequence ID" value="KAK9041288.1"/>
    <property type="molecule type" value="Genomic_DNA"/>
</dbReference>
<feature type="transmembrane region" description="Helical" evidence="2">
    <location>
        <begin position="265"/>
        <end position="283"/>
    </location>
</feature>
<protein>
    <recommendedName>
        <fullName evidence="3">Origin recognition complex subunit 2 winged-helix domain-containing protein</fullName>
    </recommendedName>
</protein>
<dbReference type="InterPro" id="IPR056773">
    <property type="entry name" value="WHD_ORC2"/>
</dbReference>
<evidence type="ECO:0000259" key="3">
    <source>
        <dbReference type="Pfam" id="PF24882"/>
    </source>
</evidence>
<comment type="caution">
    <text evidence="4">The sequence shown here is derived from an EMBL/GenBank/DDBJ whole genome shotgun (WGS) entry which is preliminary data.</text>
</comment>
<feature type="domain" description="Origin recognition complex subunit 2 winged-helix" evidence="3">
    <location>
        <begin position="100"/>
        <end position="159"/>
    </location>
</feature>
<sequence length="284" mass="32124">MRRFSIVDRKDSNVVDLVLINTTLASMLVWDKKMVHSQFNWCWYHVPTFLPYTVEGLFFPMILAHGSSNQSAKTAVIVLQSLTPNAQSVFRILAEYQLSHPDDEGMAIDNLYSMARERFLVSSQVTLNAHLTEFKDHELVKTRRHRDGQDCLYIPLAHEALEKLLSEIDFVQRLQAANLSVFFQTFSNEFTAQAWDFFSDATVEINSFYTGADINGVITDFPKTSNRYRTDVVEPPLPHVAAKTPTSTPSGTASAPRSPNRQPRVVASVIAPFMALLLAMYLLF</sequence>